<evidence type="ECO:0000256" key="7">
    <source>
        <dbReference type="SAM" id="Coils"/>
    </source>
</evidence>
<keyword evidence="5" id="KW-0611">Plant defense</keyword>
<dbReference type="Gene3D" id="3.80.10.10">
    <property type="entry name" value="Ribonuclease Inhibitor"/>
    <property type="match status" value="3"/>
</dbReference>
<dbReference type="InterPro" id="IPR027417">
    <property type="entry name" value="P-loop_NTPase"/>
</dbReference>
<keyword evidence="14" id="KW-1185">Reference proteome</keyword>
<dbReference type="GO" id="GO:0002758">
    <property type="term" value="P:innate immune response-activating signaling pathway"/>
    <property type="evidence" value="ECO:0007669"/>
    <property type="project" value="UniProtKB-ARBA"/>
</dbReference>
<protein>
    <submittedName>
        <fullName evidence="13">NBS-LRR-like resistance protein</fullName>
    </submittedName>
</protein>
<dbReference type="GO" id="GO:0043531">
    <property type="term" value="F:ADP binding"/>
    <property type="evidence" value="ECO:0007669"/>
    <property type="project" value="InterPro"/>
</dbReference>
<dbReference type="GO" id="GO:0042742">
    <property type="term" value="P:defense response to bacterium"/>
    <property type="evidence" value="ECO:0007669"/>
    <property type="project" value="UniProtKB-ARBA"/>
</dbReference>
<feature type="domain" description="R13L1/DRL21-like LRR repeat region" evidence="12">
    <location>
        <begin position="684"/>
        <end position="811"/>
    </location>
</feature>
<evidence type="ECO:0000313" key="13">
    <source>
        <dbReference type="EMBL" id="KAJ4787665.1"/>
    </source>
</evidence>
<dbReference type="Pfam" id="PF00931">
    <property type="entry name" value="NB-ARC"/>
    <property type="match status" value="1"/>
</dbReference>
<evidence type="ECO:0000313" key="14">
    <source>
        <dbReference type="Proteomes" id="UP001140206"/>
    </source>
</evidence>
<evidence type="ECO:0000259" key="10">
    <source>
        <dbReference type="Pfam" id="PF23247"/>
    </source>
</evidence>
<dbReference type="FunFam" id="1.10.10.10:FF:000322">
    <property type="entry name" value="Probable disease resistance protein At1g63360"/>
    <property type="match status" value="1"/>
</dbReference>
<evidence type="ECO:0000259" key="8">
    <source>
        <dbReference type="Pfam" id="PF00931"/>
    </source>
</evidence>
<evidence type="ECO:0000256" key="3">
    <source>
        <dbReference type="ARBA" id="ARBA00022737"/>
    </source>
</evidence>
<dbReference type="GO" id="GO:0009626">
    <property type="term" value="P:plant-type hypersensitive response"/>
    <property type="evidence" value="ECO:0007669"/>
    <property type="project" value="UniProtKB-ARBA"/>
</dbReference>
<dbReference type="SUPFAM" id="SSF52540">
    <property type="entry name" value="P-loop containing nucleoside triphosphate hydrolases"/>
    <property type="match status" value="1"/>
</dbReference>
<evidence type="ECO:0000256" key="1">
    <source>
        <dbReference type="ARBA" id="ARBA00008894"/>
    </source>
</evidence>
<dbReference type="InterPro" id="IPR056789">
    <property type="entry name" value="LRR_R13L1-DRL21"/>
</dbReference>
<keyword evidence="2" id="KW-0433">Leucine-rich repeat</keyword>
<dbReference type="Gene3D" id="1.10.10.10">
    <property type="entry name" value="Winged helix-like DNA-binding domain superfamily/Winged helix DNA-binding domain"/>
    <property type="match status" value="1"/>
</dbReference>
<dbReference type="SUPFAM" id="SSF52058">
    <property type="entry name" value="L domain-like"/>
    <property type="match status" value="1"/>
</dbReference>
<proteinExistence type="inferred from homology"/>
<dbReference type="PANTHER" id="PTHR36766">
    <property type="entry name" value="PLANT BROAD-SPECTRUM MILDEW RESISTANCE PROTEIN RPW8"/>
    <property type="match status" value="1"/>
</dbReference>
<evidence type="ECO:0000256" key="6">
    <source>
        <dbReference type="ARBA" id="ARBA00022840"/>
    </source>
</evidence>
<gene>
    <name evidence="13" type="ORF">LUZ62_038911</name>
</gene>
<dbReference type="InterPro" id="IPR002182">
    <property type="entry name" value="NB-ARC"/>
</dbReference>
<dbReference type="Gene3D" id="3.40.50.300">
    <property type="entry name" value="P-loop containing nucleotide triphosphate hydrolases"/>
    <property type="match status" value="1"/>
</dbReference>
<dbReference type="Gene3D" id="1.20.5.4130">
    <property type="match status" value="1"/>
</dbReference>
<dbReference type="Proteomes" id="UP001140206">
    <property type="component" value="Chromosome 2"/>
</dbReference>
<dbReference type="InterPro" id="IPR057135">
    <property type="entry name" value="At4g27190-like_LRR"/>
</dbReference>
<evidence type="ECO:0000259" key="11">
    <source>
        <dbReference type="Pfam" id="PF23559"/>
    </source>
</evidence>
<evidence type="ECO:0000256" key="2">
    <source>
        <dbReference type="ARBA" id="ARBA00022614"/>
    </source>
</evidence>
<evidence type="ECO:0000256" key="4">
    <source>
        <dbReference type="ARBA" id="ARBA00022741"/>
    </source>
</evidence>
<keyword evidence="7" id="KW-0175">Coiled coil</keyword>
<dbReference type="SUPFAM" id="SSF52047">
    <property type="entry name" value="RNI-like"/>
    <property type="match status" value="1"/>
</dbReference>
<organism evidence="13 14">
    <name type="scientific">Rhynchospora pubera</name>
    <dbReference type="NCBI Taxonomy" id="906938"/>
    <lineage>
        <taxon>Eukaryota</taxon>
        <taxon>Viridiplantae</taxon>
        <taxon>Streptophyta</taxon>
        <taxon>Embryophyta</taxon>
        <taxon>Tracheophyta</taxon>
        <taxon>Spermatophyta</taxon>
        <taxon>Magnoliopsida</taxon>
        <taxon>Liliopsida</taxon>
        <taxon>Poales</taxon>
        <taxon>Cyperaceae</taxon>
        <taxon>Cyperoideae</taxon>
        <taxon>Rhynchosporeae</taxon>
        <taxon>Rhynchospora</taxon>
    </lineage>
</organism>
<dbReference type="InterPro" id="IPR032675">
    <property type="entry name" value="LRR_dom_sf"/>
</dbReference>
<evidence type="ECO:0000256" key="5">
    <source>
        <dbReference type="ARBA" id="ARBA00022821"/>
    </source>
</evidence>
<keyword evidence="3" id="KW-0677">Repeat</keyword>
<dbReference type="FunFam" id="3.40.50.300:FF:001091">
    <property type="entry name" value="Probable disease resistance protein At1g61300"/>
    <property type="match status" value="1"/>
</dbReference>
<evidence type="ECO:0000259" key="12">
    <source>
        <dbReference type="Pfam" id="PF25019"/>
    </source>
</evidence>
<dbReference type="Pfam" id="PF23559">
    <property type="entry name" value="WHD_DRP"/>
    <property type="match status" value="1"/>
</dbReference>
<evidence type="ECO:0000259" key="9">
    <source>
        <dbReference type="Pfam" id="PF18052"/>
    </source>
</evidence>
<feature type="coiled-coil region" evidence="7">
    <location>
        <begin position="36"/>
        <end position="83"/>
    </location>
</feature>
<comment type="similarity">
    <text evidence="1">Belongs to the disease resistance NB-LRR family.</text>
</comment>
<dbReference type="PANTHER" id="PTHR36766:SF55">
    <property type="entry name" value="OS11G0492900 PROTEIN"/>
    <property type="match status" value="1"/>
</dbReference>
<dbReference type="EMBL" id="JAMFTS010000002">
    <property type="protein sequence ID" value="KAJ4787665.1"/>
    <property type="molecule type" value="Genomic_DNA"/>
</dbReference>
<name>A0AAV8F7V8_9POAL</name>
<dbReference type="InterPro" id="IPR036388">
    <property type="entry name" value="WH-like_DNA-bd_sf"/>
</dbReference>
<keyword evidence="6" id="KW-0067">ATP-binding</keyword>
<dbReference type="Pfam" id="PF18052">
    <property type="entry name" value="Rx_N"/>
    <property type="match status" value="1"/>
</dbReference>
<keyword evidence="4" id="KW-0547">Nucleotide-binding</keyword>
<comment type="caution">
    <text evidence="13">The sequence shown here is derived from an EMBL/GenBank/DDBJ whole genome shotgun (WGS) entry which is preliminary data.</text>
</comment>
<feature type="domain" description="Disease resistance protein At4g27190-like leucine-rich repeats" evidence="10">
    <location>
        <begin position="885"/>
        <end position="960"/>
    </location>
</feature>
<dbReference type="InterPro" id="IPR041118">
    <property type="entry name" value="Rx_N"/>
</dbReference>
<dbReference type="InterPro" id="IPR042197">
    <property type="entry name" value="Apaf_helical"/>
</dbReference>
<feature type="domain" description="Disease resistance protein winged helix" evidence="11">
    <location>
        <begin position="429"/>
        <end position="503"/>
    </location>
</feature>
<dbReference type="Pfam" id="PF23247">
    <property type="entry name" value="LRR_RPS2"/>
    <property type="match status" value="1"/>
</dbReference>
<feature type="domain" description="NB-ARC" evidence="8">
    <location>
        <begin position="176"/>
        <end position="345"/>
    </location>
</feature>
<dbReference type="InterPro" id="IPR058922">
    <property type="entry name" value="WHD_DRP"/>
</dbReference>
<dbReference type="PRINTS" id="PR00364">
    <property type="entry name" value="DISEASERSIST"/>
</dbReference>
<dbReference type="GO" id="GO:0005524">
    <property type="term" value="F:ATP binding"/>
    <property type="evidence" value="ECO:0007669"/>
    <property type="project" value="UniProtKB-KW"/>
</dbReference>
<dbReference type="Pfam" id="PF25019">
    <property type="entry name" value="LRR_R13L1-DRL21"/>
    <property type="match status" value="1"/>
</dbReference>
<feature type="domain" description="Disease resistance N-terminal" evidence="9">
    <location>
        <begin position="11"/>
        <end position="96"/>
    </location>
</feature>
<dbReference type="Gene3D" id="1.10.8.430">
    <property type="entry name" value="Helical domain of apoptotic protease-activating factors"/>
    <property type="match status" value="1"/>
</dbReference>
<sequence>MALEMALSPLISLAVNKTADALIEKICGMLGMDENRKTLRRHLLAVQEKIEDAQERAVGGPAMKEWMQELEAAAHEAVDVLDEFRYEALRSEAISQQPKASSKVIKGFFTHENPFIFRDKMSKKLTKVLCTIGKIVSEMNTFNLTPRGPPTITIDQQTQSSVIESDIIGREHEKEEIIREVLNPQRERNNISVLAVIGMGGLGKTTLVQLVFNDKRVKEHFQLTLWVCVSTDFNVINIIKSIIQVASGNASTSDNKEVLQHELRKKLDKKRYLLVLDDVWNDDERDKWEELKMLLCSAAGAGSVIIVTTRNESVALIMEAFPKHNLAILTNEDSWKLFEKRAFSAWDGKQTEEHREIGKTIAHKCGGLPLVVNAMGGLMGTKKELSAWHEILKSRVWDELQSKNVLSILKLSYDHLPSDVKQCFAFCAIFPQDYEIEIEILIQLWIANDFIPTDGSMENLEKKGRSIFNELLHRSFFQNVKKVEPYRFSKITCQMHDLMHDLARKIVGNKCFARLESNSSESVQEEVHHLSVQYTYEIGGLNDIFKQFPNIRTLLIDRTSLYEPRKKDSYLLKSCSLRALKYQFRNNIPKEIGYMKHLRYLDLSASHFTILPETINKLYNLQTLILSGSYIQELPSKMRYMINLRHLFLDGCSKLQCMPIGLGQLKYLQTLTKYVLNSSKGGNIRELSQLNLLSGYISLSGLESIRDKEDAQIANLAKKTNLYSLELKWDETSNEGGTTNSKPILEALIPHDKLKYLQIDGYSGSGFPKWLMEVPIIRNLKELELQQCINCAELPPVCLLPFLENLYIRKMDNLISIVGSTYKHVEGNKSLIIFRVLKELTISNLPNLESWHEEDFESVAFPELKTLSIFHCPKLKSIPTHVPSLEDCHIEKMNNLISIVGSTCKHVEESKSLITFRALKELTLSRLPNLESWHKEGSESVDFPELKSLIIIRCPKLKSVSTRVPLLASLKVSYCSEIKLRQISHLPMLSKLSIVLENMPNRELDAFRPPKTLEELEMKGYENVYPLEEEEKQLISCQTKPVLRNLEITRSNCFFSCGPGPSKEVALKFWKYFAAVEYLDITDCDNLVFWPKEELRNLECLKQLIICSCSNLTGALIVQQQASPLGDSSSLTVTLPQSLPHLEYLGIYNCPELVQIPVVCSKPLKDLNITECPKLNTEEMLAHVITNPTELEKLTIDGSTHWRVWPDKMEHLPSLESLEIEKCPGIESFPLRLHLPSLERLKIAKCPGIESFPLRLQQRLPSLRYLRIVDCPALERRCRSGGDYYHLVSPIPVKNIFNDDDDDEDEPKGKSFLKNLPCIRGS</sequence>
<accession>A0AAV8F7V8</accession>
<reference evidence="13" key="1">
    <citation type="submission" date="2022-08" db="EMBL/GenBank/DDBJ databases">
        <authorList>
            <person name="Marques A."/>
        </authorList>
    </citation>
    <scope>NUCLEOTIDE SEQUENCE</scope>
    <source>
        <strain evidence="13">RhyPub2mFocal</strain>
        <tissue evidence="13">Leaves</tissue>
    </source>
</reference>